<evidence type="ECO:0000313" key="2">
    <source>
        <dbReference type="EMBL" id="SCE66404.1"/>
    </source>
</evidence>
<evidence type="ECO:0000313" key="3">
    <source>
        <dbReference type="Proteomes" id="UP000199405"/>
    </source>
</evidence>
<reference evidence="1 4" key="2">
    <citation type="submission" date="2017-10" db="EMBL/GenBank/DDBJ databases">
        <title>Integration of genomic and chemical information greatly accelerates assignment of the full stereostructure of myelolactone, a potent inhibitor of myeloma from a marine-derived Micromonospora.</title>
        <authorList>
            <person name="Kim M.C."/>
            <person name="Machado H."/>
            <person name="Jensen P.R."/>
            <person name="Fenical W."/>
        </authorList>
    </citation>
    <scope>NUCLEOTIDE SEQUENCE [LARGE SCALE GENOMIC DNA]</scope>
    <source>
        <strain evidence="1 4">CNY-010</strain>
    </source>
</reference>
<name>A0A1C4U434_9ACTN</name>
<accession>A0A1C4U434</accession>
<keyword evidence="3" id="KW-1185">Reference proteome</keyword>
<sequence>MTQRHAPLKPLWVCTADLLNWPCENAKAELVADYEHDRRHLAVDLAALMRQATDDLTRLYSEPPDPAEMHIRFLGWLRSVRNV</sequence>
<organism evidence="1 4">
    <name type="scientific">Micromonospora tulbaghiae</name>
    <dbReference type="NCBI Taxonomy" id="479978"/>
    <lineage>
        <taxon>Bacteria</taxon>
        <taxon>Bacillati</taxon>
        <taxon>Actinomycetota</taxon>
        <taxon>Actinomycetes</taxon>
        <taxon>Micromonosporales</taxon>
        <taxon>Micromonosporaceae</taxon>
        <taxon>Micromonospora</taxon>
    </lineage>
</organism>
<gene>
    <name evidence="1" type="ORF">CSH63_23485</name>
    <name evidence="2" type="ORF">GA0070562_1467</name>
</gene>
<protein>
    <submittedName>
        <fullName evidence="1">Flavin reductase</fullName>
    </submittedName>
</protein>
<evidence type="ECO:0000313" key="1">
    <source>
        <dbReference type="EMBL" id="AYF30359.1"/>
    </source>
</evidence>
<dbReference type="EMBL" id="FMCQ01000001">
    <property type="protein sequence ID" value="SCE66404.1"/>
    <property type="molecule type" value="Genomic_DNA"/>
</dbReference>
<dbReference type="Proteomes" id="UP000199405">
    <property type="component" value="Unassembled WGS sequence"/>
</dbReference>
<evidence type="ECO:0000313" key="4">
    <source>
        <dbReference type="Proteomes" id="UP000267804"/>
    </source>
</evidence>
<dbReference type="KEGG" id="mtua:CSH63_23485"/>
<dbReference type="EMBL" id="CP024087">
    <property type="protein sequence ID" value="AYF30359.1"/>
    <property type="molecule type" value="Genomic_DNA"/>
</dbReference>
<dbReference type="AlphaFoldDB" id="A0A1C4U434"/>
<proteinExistence type="predicted"/>
<dbReference type="Proteomes" id="UP000267804">
    <property type="component" value="Chromosome"/>
</dbReference>
<dbReference type="GeneID" id="93468275"/>
<reference evidence="2 3" key="1">
    <citation type="submission" date="2016-06" db="EMBL/GenBank/DDBJ databases">
        <authorList>
            <person name="Varghese N."/>
            <person name="Submissions Spin"/>
        </authorList>
    </citation>
    <scope>NUCLEOTIDE SEQUENCE [LARGE SCALE GENOMIC DNA]</scope>
    <source>
        <strain evidence="2 3">DSM 45142</strain>
    </source>
</reference>
<dbReference type="RefSeq" id="WP_091414371.1">
    <property type="nucleotide sequence ID" value="NZ_CBDRDI010000025.1"/>
</dbReference>